<dbReference type="EMBL" id="JAGMVJ010000011">
    <property type="protein sequence ID" value="KAH7086467.1"/>
    <property type="molecule type" value="Genomic_DNA"/>
</dbReference>
<dbReference type="Proteomes" id="UP000813461">
    <property type="component" value="Unassembled WGS sequence"/>
</dbReference>
<organism evidence="4 5">
    <name type="scientific">Paraphoma chrysanthemicola</name>
    <dbReference type="NCBI Taxonomy" id="798071"/>
    <lineage>
        <taxon>Eukaryota</taxon>
        <taxon>Fungi</taxon>
        <taxon>Dikarya</taxon>
        <taxon>Ascomycota</taxon>
        <taxon>Pezizomycotina</taxon>
        <taxon>Dothideomycetes</taxon>
        <taxon>Pleosporomycetidae</taxon>
        <taxon>Pleosporales</taxon>
        <taxon>Pleosporineae</taxon>
        <taxon>Phaeosphaeriaceae</taxon>
        <taxon>Paraphoma</taxon>
    </lineage>
</organism>
<dbReference type="Gene3D" id="3.90.180.10">
    <property type="entry name" value="Medium-chain alcohol dehydrogenases, catalytic domain"/>
    <property type="match status" value="1"/>
</dbReference>
<protein>
    <submittedName>
        <fullName evidence="4">Chaperonin 10-like protein</fullName>
    </submittedName>
</protein>
<name>A0A8K0R4A6_9PLEO</name>
<evidence type="ECO:0000313" key="4">
    <source>
        <dbReference type="EMBL" id="KAH7086467.1"/>
    </source>
</evidence>
<evidence type="ECO:0000259" key="3">
    <source>
        <dbReference type="Pfam" id="PF08240"/>
    </source>
</evidence>
<sequence>MAQTPWKHGPRKYNLHSSSPASLNSTSIHLKHVTFIPETRSILTTTKKVFESIPLPHLHPTGLLIKLLAAGVCRSDHNLLTNETQPAWFKPHFTLGHEGCGRIVRLGSELTSTCGFSVGDVVAMLAVPGCGKVRKSKDEEGCDECTNGQPQLCLTGYRSGIGMDGFFAEYAVIDVRGAVHVPSKVTPSQAAVATDAVTTAYHAIHRRAQVTAADVVFLFGLGGLGFNALQVIRAIGAKVLVCDVKQENLDAAVEIGVAEAECVPVGKDVREWVAENGWEGKIGVVADFVGMQATFGAAQHIGLFSPLLKSALKSFGWRIRQAGRILCVGTLNHENTVHMKLAIRKRLDILFSYGGQTGDLKEALDLISQGILNPMVSDGKLEDFPKVMKGLEEGKVQGRVALLFD</sequence>
<dbReference type="Pfam" id="PF08240">
    <property type="entry name" value="ADH_N"/>
    <property type="match status" value="1"/>
</dbReference>
<dbReference type="PANTHER" id="PTHR43401">
    <property type="entry name" value="L-THREONINE 3-DEHYDROGENASE"/>
    <property type="match status" value="1"/>
</dbReference>
<dbReference type="SUPFAM" id="SSF51735">
    <property type="entry name" value="NAD(P)-binding Rossmann-fold domains"/>
    <property type="match status" value="1"/>
</dbReference>
<keyword evidence="1" id="KW-0560">Oxidoreductase</keyword>
<keyword evidence="5" id="KW-1185">Reference proteome</keyword>
<dbReference type="AlphaFoldDB" id="A0A8K0R4A6"/>
<accession>A0A8K0R4A6</accession>
<dbReference type="PANTHER" id="PTHR43401:SF5">
    <property type="entry name" value="ALCOHOL DEHYDROGENASE-RELATED"/>
    <property type="match status" value="1"/>
</dbReference>
<reference evidence="4" key="1">
    <citation type="journal article" date="2021" name="Nat. Commun.">
        <title>Genetic determinants of endophytism in the Arabidopsis root mycobiome.</title>
        <authorList>
            <person name="Mesny F."/>
            <person name="Miyauchi S."/>
            <person name="Thiergart T."/>
            <person name="Pickel B."/>
            <person name="Atanasova L."/>
            <person name="Karlsson M."/>
            <person name="Huettel B."/>
            <person name="Barry K.W."/>
            <person name="Haridas S."/>
            <person name="Chen C."/>
            <person name="Bauer D."/>
            <person name="Andreopoulos W."/>
            <person name="Pangilinan J."/>
            <person name="LaButti K."/>
            <person name="Riley R."/>
            <person name="Lipzen A."/>
            <person name="Clum A."/>
            <person name="Drula E."/>
            <person name="Henrissat B."/>
            <person name="Kohler A."/>
            <person name="Grigoriev I.V."/>
            <person name="Martin F.M."/>
            <person name="Hacquard S."/>
        </authorList>
    </citation>
    <scope>NUCLEOTIDE SEQUENCE</scope>
    <source>
        <strain evidence="4">MPI-SDFR-AT-0120</strain>
    </source>
</reference>
<dbReference type="InterPro" id="IPR050129">
    <property type="entry name" value="Zn_alcohol_dh"/>
</dbReference>
<dbReference type="InterPro" id="IPR013154">
    <property type="entry name" value="ADH-like_N"/>
</dbReference>
<comment type="caution">
    <text evidence="4">The sequence shown here is derived from an EMBL/GenBank/DDBJ whole genome shotgun (WGS) entry which is preliminary data.</text>
</comment>
<proteinExistence type="predicted"/>
<feature type="region of interest" description="Disordered" evidence="2">
    <location>
        <begin position="1"/>
        <end position="22"/>
    </location>
</feature>
<evidence type="ECO:0000256" key="2">
    <source>
        <dbReference type="SAM" id="MobiDB-lite"/>
    </source>
</evidence>
<evidence type="ECO:0000313" key="5">
    <source>
        <dbReference type="Proteomes" id="UP000813461"/>
    </source>
</evidence>
<dbReference type="InterPro" id="IPR011032">
    <property type="entry name" value="GroES-like_sf"/>
</dbReference>
<dbReference type="CDD" id="cd08254">
    <property type="entry name" value="hydroxyacyl_CoA_DH"/>
    <property type="match status" value="1"/>
</dbReference>
<dbReference type="SUPFAM" id="SSF50129">
    <property type="entry name" value="GroES-like"/>
    <property type="match status" value="1"/>
</dbReference>
<dbReference type="OrthoDB" id="1879366at2759"/>
<feature type="domain" description="Alcohol dehydrogenase-like N-terminal" evidence="3">
    <location>
        <begin position="60"/>
        <end position="182"/>
    </location>
</feature>
<dbReference type="GO" id="GO:0016491">
    <property type="term" value="F:oxidoreductase activity"/>
    <property type="evidence" value="ECO:0007669"/>
    <property type="project" value="UniProtKB-KW"/>
</dbReference>
<dbReference type="Gene3D" id="3.40.50.720">
    <property type="entry name" value="NAD(P)-binding Rossmann-like Domain"/>
    <property type="match status" value="1"/>
</dbReference>
<gene>
    <name evidence="4" type="ORF">FB567DRAFT_444496</name>
</gene>
<dbReference type="InterPro" id="IPR036291">
    <property type="entry name" value="NAD(P)-bd_dom_sf"/>
</dbReference>
<evidence type="ECO:0000256" key="1">
    <source>
        <dbReference type="ARBA" id="ARBA00023002"/>
    </source>
</evidence>